<feature type="non-terminal residue" evidence="1">
    <location>
        <position position="1"/>
    </location>
</feature>
<dbReference type="Proteomes" id="UP001381693">
    <property type="component" value="Unassembled WGS sequence"/>
</dbReference>
<keyword evidence="2" id="KW-1185">Reference proteome</keyword>
<proteinExistence type="predicted"/>
<name>A0AAN9A4T1_HALRR</name>
<protein>
    <submittedName>
        <fullName evidence="1">Uncharacterized protein</fullName>
    </submittedName>
</protein>
<organism evidence="1 2">
    <name type="scientific">Halocaridina rubra</name>
    <name type="common">Hawaiian red shrimp</name>
    <dbReference type="NCBI Taxonomy" id="373956"/>
    <lineage>
        <taxon>Eukaryota</taxon>
        <taxon>Metazoa</taxon>
        <taxon>Ecdysozoa</taxon>
        <taxon>Arthropoda</taxon>
        <taxon>Crustacea</taxon>
        <taxon>Multicrustacea</taxon>
        <taxon>Malacostraca</taxon>
        <taxon>Eumalacostraca</taxon>
        <taxon>Eucarida</taxon>
        <taxon>Decapoda</taxon>
        <taxon>Pleocyemata</taxon>
        <taxon>Caridea</taxon>
        <taxon>Atyoidea</taxon>
        <taxon>Atyidae</taxon>
        <taxon>Halocaridina</taxon>
    </lineage>
</organism>
<comment type="caution">
    <text evidence="1">The sequence shown here is derived from an EMBL/GenBank/DDBJ whole genome shotgun (WGS) entry which is preliminary data.</text>
</comment>
<dbReference type="AlphaFoldDB" id="A0AAN9A4T1"/>
<sequence length="73" mass="8177">AACGLLGYNAGTALSLLHRKSKISAAALIPKSHVSDSKRASNITVQHYDTCFQQLKYRRQGLKFADTMLYWYV</sequence>
<reference evidence="1 2" key="1">
    <citation type="submission" date="2023-11" db="EMBL/GenBank/DDBJ databases">
        <title>Halocaridina rubra genome assembly.</title>
        <authorList>
            <person name="Smith C."/>
        </authorList>
    </citation>
    <scope>NUCLEOTIDE SEQUENCE [LARGE SCALE GENOMIC DNA]</scope>
    <source>
        <strain evidence="1">EP-1</strain>
        <tissue evidence="1">Whole</tissue>
    </source>
</reference>
<gene>
    <name evidence="1" type="ORF">SK128_010723</name>
</gene>
<dbReference type="EMBL" id="JAXCGZ010011744">
    <property type="protein sequence ID" value="KAK7074184.1"/>
    <property type="molecule type" value="Genomic_DNA"/>
</dbReference>
<evidence type="ECO:0000313" key="1">
    <source>
        <dbReference type="EMBL" id="KAK7074184.1"/>
    </source>
</evidence>
<evidence type="ECO:0000313" key="2">
    <source>
        <dbReference type="Proteomes" id="UP001381693"/>
    </source>
</evidence>
<accession>A0AAN9A4T1</accession>